<dbReference type="Proteomes" id="UP001140949">
    <property type="component" value="Unassembled WGS sequence"/>
</dbReference>
<gene>
    <name evidence="2" type="ORF">M6B38_305070</name>
    <name evidence="1" type="ORF">M6B38_332450</name>
</gene>
<sequence length="29" mass="3491">MELVIAWIMQLLFSLFFSGDCIVDIYYFI</sequence>
<reference evidence="1" key="2">
    <citation type="submission" date="2023-04" db="EMBL/GenBank/DDBJ databases">
        <authorList>
            <person name="Bruccoleri R.E."/>
            <person name="Oakeley E.J."/>
            <person name="Faust A.-M."/>
            <person name="Dessus-Babus S."/>
            <person name="Altorfer M."/>
            <person name="Burckhardt D."/>
            <person name="Oertli M."/>
            <person name="Naumann U."/>
            <person name="Petersen F."/>
            <person name="Wong J."/>
        </authorList>
    </citation>
    <scope>NUCLEOTIDE SEQUENCE</scope>
    <source>
        <strain evidence="1">GSM-AAB239-AS_SAM_17_03QT</strain>
        <tissue evidence="1">Leaf</tissue>
    </source>
</reference>
<reference evidence="1" key="1">
    <citation type="journal article" date="2023" name="GigaByte">
        <title>Genome assembly of the bearded iris, Iris pallida Lam.</title>
        <authorList>
            <person name="Bruccoleri R.E."/>
            <person name="Oakeley E.J."/>
            <person name="Faust A.M.E."/>
            <person name="Altorfer M."/>
            <person name="Dessus-Babus S."/>
            <person name="Burckhardt D."/>
            <person name="Oertli M."/>
            <person name="Naumann U."/>
            <person name="Petersen F."/>
            <person name="Wong J."/>
        </authorList>
    </citation>
    <scope>NUCLEOTIDE SEQUENCE</scope>
    <source>
        <strain evidence="1">GSM-AAB239-AS_SAM_17_03QT</strain>
    </source>
</reference>
<organism evidence="1 3">
    <name type="scientific">Iris pallida</name>
    <name type="common">Sweet iris</name>
    <dbReference type="NCBI Taxonomy" id="29817"/>
    <lineage>
        <taxon>Eukaryota</taxon>
        <taxon>Viridiplantae</taxon>
        <taxon>Streptophyta</taxon>
        <taxon>Embryophyta</taxon>
        <taxon>Tracheophyta</taxon>
        <taxon>Spermatophyta</taxon>
        <taxon>Magnoliopsida</taxon>
        <taxon>Liliopsida</taxon>
        <taxon>Asparagales</taxon>
        <taxon>Iridaceae</taxon>
        <taxon>Iridoideae</taxon>
        <taxon>Irideae</taxon>
        <taxon>Iris</taxon>
    </lineage>
</organism>
<evidence type="ECO:0000313" key="2">
    <source>
        <dbReference type="EMBL" id="KAJ6841847.1"/>
    </source>
</evidence>
<keyword evidence="3" id="KW-1185">Reference proteome</keyword>
<evidence type="ECO:0000313" key="1">
    <source>
        <dbReference type="EMBL" id="KAJ6835548.1"/>
    </source>
</evidence>
<protein>
    <submittedName>
        <fullName evidence="1">Uncharacterized protein</fullName>
    </submittedName>
</protein>
<evidence type="ECO:0000313" key="3">
    <source>
        <dbReference type="Proteomes" id="UP001140949"/>
    </source>
</evidence>
<comment type="caution">
    <text evidence="1">The sequence shown here is derived from an EMBL/GenBank/DDBJ whole genome shotgun (WGS) entry which is preliminary data.</text>
</comment>
<name>A0AAX6H4J3_IRIPA</name>
<proteinExistence type="predicted"/>
<dbReference type="EMBL" id="JANAVB010008276">
    <property type="protein sequence ID" value="KAJ6841847.1"/>
    <property type="molecule type" value="Genomic_DNA"/>
</dbReference>
<dbReference type="AlphaFoldDB" id="A0AAX6H4J3"/>
<accession>A0AAX6H4J3</accession>
<dbReference type="EMBL" id="JANAVB010013397">
    <property type="protein sequence ID" value="KAJ6835548.1"/>
    <property type="molecule type" value="Genomic_DNA"/>
</dbReference>